<evidence type="ECO:0000313" key="3">
    <source>
        <dbReference type="Proteomes" id="UP000652567"/>
    </source>
</evidence>
<keyword evidence="1" id="KW-0812">Transmembrane</keyword>
<keyword evidence="3" id="KW-1185">Reference proteome</keyword>
<name>A0A928V3Y5_9GAMM</name>
<sequence>MTRDSGDRSVKTMLLLVALAALGVMAFFYLNGRGEQEQPEFQLLPVEPEQTGVLPPRTDPAVTNEEPPVYEPPAPVVQAEPLPGLNESDTSVLAALQNLSAQTLAFVVPQEIIRKFVRAVNAVEEGKVVHEYRPITSPASGFVTERVSTVGVQQPRFLINAENYHRYDSLVTLVALLDTDALAAFYQRFYPLLEEAHAEMGLKKGNFHTVLVRAIDHLLAAPVIEQPLELVQPKVFYQYADEEVEALPSTHKLLLRMGPENTRSLQNSLKALKERITE</sequence>
<reference evidence="2" key="1">
    <citation type="submission" date="2018-07" db="EMBL/GenBank/DDBJ databases">
        <title>Genome assembly of strain Ka43.</title>
        <authorList>
            <person name="Kukolya J."/>
            <person name="Nagy I."/>
            <person name="Horvath B."/>
            <person name="Toth A."/>
        </authorList>
    </citation>
    <scope>NUCLEOTIDE SEQUENCE</scope>
    <source>
        <strain evidence="2">KB43</strain>
    </source>
</reference>
<keyword evidence="1" id="KW-0472">Membrane</keyword>
<protein>
    <submittedName>
        <fullName evidence="2">DUF3014 domain-containing protein</fullName>
    </submittedName>
</protein>
<feature type="transmembrane region" description="Helical" evidence="1">
    <location>
        <begin position="12"/>
        <end position="30"/>
    </location>
</feature>
<accession>A0A928V3Y5</accession>
<keyword evidence="1" id="KW-1133">Transmembrane helix</keyword>
<dbReference type="EMBL" id="PRDL01000001">
    <property type="protein sequence ID" value="MBE8716765.1"/>
    <property type="molecule type" value="Genomic_DNA"/>
</dbReference>
<comment type="caution">
    <text evidence="2">The sequence shown here is derived from an EMBL/GenBank/DDBJ whole genome shotgun (WGS) entry which is preliminary data.</text>
</comment>
<dbReference type="Proteomes" id="UP000652567">
    <property type="component" value="Unassembled WGS sequence"/>
</dbReference>
<dbReference type="RefSeq" id="WP_193908091.1">
    <property type="nucleotide sequence ID" value="NZ_PRDL01000001.1"/>
</dbReference>
<proteinExistence type="predicted"/>
<evidence type="ECO:0000313" key="2">
    <source>
        <dbReference type="EMBL" id="MBE8716765.1"/>
    </source>
</evidence>
<dbReference type="AlphaFoldDB" id="A0A928V3Y5"/>
<dbReference type="Pfam" id="PF11219">
    <property type="entry name" value="DUF3014"/>
    <property type="match status" value="1"/>
</dbReference>
<dbReference type="InterPro" id="IPR021382">
    <property type="entry name" value="DUF3014"/>
</dbReference>
<evidence type="ECO:0000256" key="1">
    <source>
        <dbReference type="SAM" id="Phobius"/>
    </source>
</evidence>
<gene>
    <name evidence="2" type="ORF">C4F51_06120</name>
</gene>
<organism evidence="2 3">
    <name type="scientific">Cellvibrio polysaccharolyticus</name>
    <dbReference type="NCBI Taxonomy" id="2082724"/>
    <lineage>
        <taxon>Bacteria</taxon>
        <taxon>Pseudomonadati</taxon>
        <taxon>Pseudomonadota</taxon>
        <taxon>Gammaproteobacteria</taxon>
        <taxon>Cellvibrionales</taxon>
        <taxon>Cellvibrionaceae</taxon>
        <taxon>Cellvibrio</taxon>
    </lineage>
</organism>